<dbReference type="RefSeq" id="XP_056787116.1">
    <property type="nucleotide sequence ID" value="XM_056938024.1"/>
</dbReference>
<reference evidence="1" key="2">
    <citation type="journal article" date="2023" name="IMA Fungus">
        <title>Comparative genomic study of the Penicillium genus elucidates a diverse pangenome and 15 lateral gene transfer events.</title>
        <authorList>
            <person name="Petersen C."/>
            <person name="Sorensen T."/>
            <person name="Nielsen M.R."/>
            <person name="Sondergaard T.E."/>
            <person name="Sorensen J.L."/>
            <person name="Fitzpatrick D.A."/>
            <person name="Frisvad J.C."/>
            <person name="Nielsen K.L."/>
        </authorList>
    </citation>
    <scope>NUCLEOTIDE SEQUENCE</scope>
    <source>
        <strain evidence="1">IBT 30728</strain>
    </source>
</reference>
<dbReference type="GeneID" id="81628274"/>
<reference evidence="1" key="1">
    <citation type="submission" date="2022-12" db="EMBL/GenBank/DDBJ databases">
        <authorList>
            <person name="Petersen C."/>
        </authorList>
    </citation>
    <scope>NUCLEOTIDE SEQUENCE</scope>
    <source>
        <strain evidence="1">IBT 30728</strain>
    </source>
</reference>
<organism evidence="1 2">
    <name type="scientific">Penicillium diatomitis</name>
    <dbReference type="NCBI Taxonomy" id="2819901"/>
    <lineage>
        <taxon>Eukaryota</taxon>
        <taxon>Fungi</taxon>
        <taxon>Dikarya</taxon>
        <taxon>Ascomycota</taxon>
        <taxon>Pezizomycotina</taxon>
        <taxon>Eurotiomycetes</taxon>
        <taxon>Eurotiomycetidae</taxon>
        <taxon>Eurotiales</taxon>
        <taxon>Aspergillaceae</taxon>
        <taxon>Penicillium</taxon>
    </lineage>
</organism>
<proteinExistence type="predicted"/>
<evidence type="ECO:0000313" key="1">
    <source>
        <dbReference type="EMBL" id="KAJ5475358.1"/>
    </source>
</evidence>
<sequence length="99" mass="10631">MTRGYAALHKKITHVVNWCGNPRLIVGQVPSRRRTQAPGWTLGGYLNSMNYGPGGQSLIQVGGQEELKVDRAGLEIAAAAVKGIYLATNILLMEPSAVE</sequence>
<evidence type="ECO:0000313" key="2">
    <source>
        <dbReference type="Proteomes" id="UP001148312"/>
    </source>
</evidence>
<dbReference type="Proteomes" id="UP001148312">
    <property type="component" value="Unassembled WGS sequence"/>
</dbReference>
<protein>
    <submittedName>
        <fullName evidence="1">Uncharacterized protein</fullName>
    </submittedName>
</protein>
<accession>A0A9W9WU79</accession>
<keyword evidence="2" id="KW-1185">Reference proteome</keyword>
<gene>
    <name evidence="1" type="ORF">N7539_008424</name>
</gene>
<dbReference type="AlphaFoldDB" id="A0A9W9WU79"/>
<comment type="caution">
    <text evidence="1">The sequence shown here is derived from an EMBL/GenBank/DDBJ whole genome shotgun (WGS) entry which is preliminary data.</text>
</comment>
<dbReference type="EMBL" id="JAPWDQ010000012">
    <property type="protein sequence ID" value="KAJ5475358.1"/>
    <property type="molecule type" value="Genomic_DNA"/>
</dbReference>
<name>A0A9W9WU79_9EURO</name>